<proteinExistence type="predicted"/>
<reference evidence="1" key="1">
    <citation type="submission" date="2022-09" db="EMBL/GenBank/DDBJ databases">
        <title>A Global Phylogenomic Analysis of the Shiitake Genus Lentinula.</title>
        <authorList>
            <consortium name="DOE Joint Genome Institute"/>
            <person name="Sierra-Patev S."/>
            <person name="Min B."/>
            <person name="Naranjo-Ortiz M."/>
            <person name="Looney B."/>
            <person name="Konkel Z."/>
            <person name="Slot J.C."/>
            <person name="Sakamoto Y."/>
            <person name="Steenwyk J.L."/>
            <person name="Rokas A."/>
            <person name="Carro J."/>
            <person name="Camarero S."/>
            <person name="Ferreira P."/>
            <person name="Molpeceres G."/>
            <person name="Ruiz-Duenas F.J."/>
            <person name="Serrano A."/>
            <person name="Henrissat B."/>
            <person name="Drula E."/>
            <person name="Hughes K.W."/>
            <person name="Mata J.L."/>
            <person name="Ishikawa N.K."/>
            <person name="Vargas-Isla R."/>
            <person name="Ushijima S."/>
            <person name="Smith C.A."/>
            <person name="Ahrendt S."/>
            <person name="Andreopoulos W."/>
            <person name="He G."/>
            <person name="Labutti K."/>
            <person name="Lipzen A."/>
            <person name="Ng V."/>
            <person name="Riley R."/>
            <person name="Sandor L."/>
            <person name="Barry K."/>
            <person name="Martinez A.T."/>
            <person name="Xiao Y."/>
            <person name="Gibbons J.G."/>
            <person name="Terashima K."/>
            <person name="Grigoriev I.V."/>
            <person name="Hibbett D.S."/>
        </authorList>
    </citation>
    <scope>NUCLEOTIDE SEQUENCE</scope>
    <source>
        <strain evidence="1">TMI1499</strain>
    </source>
</reference>
<comment type="caution">
    <text evidence="1">The sequence shown here is derived from an EMBL/GenBank/DDBJ whole genome shotgun (WGS) entry which is preliminary data.</text>
</comment>
<sequence>MPYSHSRTRIIMPKSLCDEPSCQYMFIGSNADSHWKEFHSAEHKLPHNGVKVKVSRQLDGKLLCPCGSELNAWYSFKKLTVLSRLPQHPLPEESPHANHNVPDSDTLPTSSQPISKPLVYIPLNSMSHLNSKTSLAYLYYTWGFAVFPRAAHISQLLMCTAILLMTFTDVRNPNSHCVAPMEPGGY</sequence>
<evidence type="ECO:0000313" key="1">
    <source>
        <dbReference type="EMBL" id="KAJ3805400.1"/>
    </source>
</evidence>
<dbReference type="Proteomes" id="UP001163835">
    <property type="component" value="Unassembled WGS sequence"/>
</dbReference>
<protein>
    <submittedName>
        <fullName evidence="1">Uncharacterized protein</fullName>
    </submittedName>
</protein>
<dbReference type="EMBL" id="MU795606">
    <property type="protein sequence ID" value="KAJ3805400.1"/>
    <property type="molecule type" value="Genomic_DNA"/>
</dbReference>
<name>A0ACC1TKY9_9AGAR</name>
<organism evidence="1 2">
    <name type="scientific">Lentinula aff. lateritia</name>
    <dbReference type="NCBI Taxonomy" id="2804960"/>
    <lineage>
        <taxon>Eukaryota</taxon>
        <taxon>Fungi</taxon>
        <taxon>Dikarya</taxon>
        <taxon>Basidiomycota</taxon>
        <taxon>Agaricomycotina</taxon>
        <taxon>Agaricomycetes</taxon>
        <taxon>Agaricomycetidae</taxon>
        <taxon>Agaricales</taxon>
        <taxon>Marasmiineae</taxon>
        <taxon>Omphalotaceae</taxon>
        <taxon>Lentinula</taxon>
    </lineage>
</organism>
<accession>A0ACC1TKY9</accession>
<evidence type="ECO:0000313" key="2">
    <source>
        <dbReference type="Proteomes" id="UP001163835"/>
    </source>
</evidence>
<keyword evidence="2" id="KW-1185">Reference proteome</keyword>
<gene>
    <name evidence="1" type="ORF">F5876DRAFT_81817</name>
</gene>